<comment type="caution">
    <text evidence="6">The sequence shown here is derived from an EMBL/GenBank/DDBJ whole genome shotgun (WGS) entry which is preliminary data.</text>
</comment>
<dbReference type="PANTHER" id="PTHR30024">
    <property type="entry name" value="ALIPHATIC SULFONATES-BINDING PROTEIN-RELATED"/>
    <property type="match status" value="1"/>
</dbReference>
<dbReference type="EMBL" id="JACJVJ010000003">
    <property type="protein sequence ID" value="MBC2779143.1"/>
    <property type="molecule type" value="Genomic_DNA"/>
</dbReference>
<keyword evidence="7" id="KW-1185">Reference proteome</keyword>
<comment type="subcellular location">
    <subcellularLocation>
        <location evidence="1">Endomembrane system</location>
    </subcellularLocation>
</comment>
<evidence type="ECO:0000256" key="2">
    <source>
        <dbReference type="ARBA" id="ARBA00022448"/>
    </source>
</evidence>
<keyword evidence="2" id="KW-0813">Transport</keyword>
<evidence type="ECO:0000313" key="6">
    <source>
        <dbReference type="EMBL" id="MBC2779143.1"/>
    </source>
</evidence>
<gene>
    <name evidence="6" type="ORF">H6P80_16070</name>
</gene>
<evidence type="ECO:0000256" key="4">
    <source>
        <dbReference type="ARBA" id="ARBA00022519"/>
    </source>
</evidence>
<protein>
    <submittedName>
        <fullName evidence="6">ABC transporter substrate-binding protein</fullName>
    </submittedName>
</protein>
<name>A0A842I2X0_9SPHN</name>
<accession>A0A842I2X0</accession>
<evidence type="ECO:0000256" key="3">
    <source>
        <dbReference type="ARBA" id="ARBA00022475"/>
    </source>
</evidence>
<keyword evidence="3" id="KW-1003">Cell membrane</keyword>
<organism evidence="6 7">
    <name type="scientific">Parasphingopyxis marina</name>
    <dbReference type="NCBI Taxonomy" id="2761622"/>
    <lineage>
        <taxon>Bacteria</taxon>
        <taxon>Pseudomonadati</taxon>
        <taxon>Pseudomonadota</taxon>
        <taxon>Alphaproteobacteria</taxon>
        <taxon>Sphingomonadales</taxon>
        <taxon>Sphingomonadaceae</taxon>
        <taxon>Parasphingopyxis</taxon>
    </lineage>
</organism>
<dbReference type="SUPFAM" id="SSF53850">
    <property type="entry name" value="Periplasmic binding protein-like II"/>
    <property type="match status" value="1"/>
</dbReference>
<evidence type="ECO:0000256" key="1">
    <source>
        <dbReference type="ARBA" id="ARBA00004308"/>
    </source>
</evidence>
<keyword evidence="5" id="KW-0472">Membrane</keyword>
<dbReference type="InterPro" id="IPR044527">
    <property type="entry name" value="NrtA/CpmA_ABC-bd_dom"/>
</dbReference>
<dbReference type="Pfam" id="PF13379">
    <property type="entry name" value="NMT1_2"/>
    <property type="match status" value="1"/>
</dbReference>
<dbReference type="CDD" id="cd13553">
    <property type="entry name" value="PBP2_NrtA_CpmA_like"/>
    <property type="match status" value="1"/>
</dbReference>
<evidence type="ECO:0000313" key="7">
    <source>
        <dbReference type="Proteomes" id="UP000564378"/>
    </source>
</evidence>
<proteinExistence type="predicted"/>
<keyword evidence="4" id="KW-0997">Cell inner membrane</keyword>
<dbReference type="GO" id="GO:0012505">
    <property type="term" value="C:endomembrane system"/>
    <property type="evidence" value="ECO:0007669"/>
    <property type="project" value="UniProtKB-SubCell"/>
</dbReference>
<reference evidence="6 7" key="1">
    <citation type="submission" date="2020-08" db="EMBL/GenBank/DDBJ databases">
        <title>Draft genome sequence of Parasphingopyxis sp. GrpM-11.</title>
        <authorList>
            <person name="Oh J."/>
            <person name="Roh D.-H."/>
        </authorList>
    </citation>
    <scope>NUCLEOTIDE SEQUENCE [LARGE SCALE GENOMIC DNA]</scope>
    <source>
        <strain evidence="6 7">GrpM-11</strain>
    </source>
</reference>
<sequence>MALDRLTIGFLPLVDAALPILAQEHGFAEAEGLELSFVRDMSWATVLDRLLYGHSDAAHLLAPLAIATTLGRGRPAKPLAVPFVLGLNGNAVTLSQDLAARLVETGKLGDPNATGSALAREIMRLAKTGQRLRFGVVHRYSSHNYMLRYWLAASGIAPDRDVDIVTVAPPFAADALAAGEVDGICVGEPWNSVAVEQGAGRIAIVTSQIWRRGVEKVLAVPEAVLEDKAPLFERLIRALLSAGRNFIDPDSWDANAALLARPEYLDGSAALIRRAISDRILLARDTAPVHIPDFMFQHRDAANFPWKSQAAWLYSQLVRWDGLTYAAEDAERAGHVFRPDFYRGAVSGHDEPLPGASSKVEGGLETMIAVGGTQGRLALGPDVFFDGRTFDPDDISGYLEALPVVK</sequence>
<dbReference type="AlphaFoldDB" id="A0A842I2X0"/>
<dbReference type="RefSeq" id="WP_185802429.1">
    <property type="nucleotide sequence ID" value="NZ_JACJVJ010000003.1"/>
</dbReference>
<dbReference type="Gene3D" id="3.40.190.10">
    <property type="entry name" value="Periplasmic binding protein-like II"/>
    <property type="match status" value="2"/>
</dbReference>
<evidence type="ECO:0000256" key="5">
    <source>
        <dbReference type="ARBA" id="ARBA00023136"/>
    </source>
</evidence>
<dbReference type="PANTHER" id="PTHR30024:SF43">
    <property type="entry name" value="BLL4572 PROTEIN"/>
    <property type="match status" value="1"/>
</dbReference>
<dbReference type="Proteomes" id="UP000564378">
    <property type="component" value="Unassembled WGS sequence"/>
</dbReference>